<comment type="pathway">
    <text evidence="1">Amino-acid biosynthesis; L-leucine biosynthesis; L-leucine from 3-methyl-2-oxobutanoate: step 1/4.</text>
</comment>
<feature type="domain" description="Pyruvate carboxyltransferase" evidence="7">
    <location>
        <begin position="27"/>
        <end position="189"/>
    </location>
</feature>
<protein>
    <recommendedName>
        <fullName evidence="2">2-isopropylmalate synthase</fullName>
        <ecNumber evidence="2">2.3.3.13</ecNumber>
    </recommendedName>
</protein>
<dbReference type="GO" id="GO:0009098">
    <property type="term" value="P:L-leucine biosynthetic process"/>
    <property type="evidence" value="ECO:0007669"/>
    <property type="project" value="TreeGrafter"/>
</dbReference>
<dbReference type="EMBL" id="KZ502472">
    <property type="protein sequence ID" value="PKU78215.1"/>
    <property type="molecule type" value="Genomic_DNA"/>
</dbReference>
<dbReference type="EC" id="2.3.3.13" evidence="2"/>
<evidence type="ECO:0000256" key="3">
    <source>
        <dbReference type="ARBA" id="ARBA00022605"/>
    </source>
</evidence>
<keyword evidence="9" id="KW-1185">Reference proteome</keyword>
<dbReference type="InterPro" id="IPR013785">
    <property type="entry name" value="Aldolase_TIM"/>
</dbReference>
<dbReference type="Pfam" id="PF00682">
    <property type="entry name" value="HMGL-like"/>
    <property type="match status" value="1"/>
</dbReference>
<evidence type="ECO:0000256" key="4">
    <source>
        <dbReference type="ARBA" id="ARBA00022679"/>
    </source>
</evidence>
<keyword evidence="3" id="KW-0028">Amino-acid biosynthesis</keyword>
<dbReference type="PROSITE" id="PS50991">
    <property type="entry name" value="PYR_CT"/>
    <property type="match status" value="1"/>
</dbReference>
<dbReference type="GO" id="GO:0003852">
    <property type="term" value="F:2-isopropylmalate synthase activity"/>
    <property type="evidence" value="ECO:0007669"/>
    <property type="project" value="UniProtKB-EC"/>
</dbReference>
<dbReference type="OrthoDB" id="2015253at2759"/>
<reference evidence="8 9" key="1">
    <citation type="journal article" date="2016" name="Sci. Rep.">
        <title>The Dendrobium catenatum Lindl. genome sequence provides insights into polysaccharide synthase, floral development and adaptive evolution.</title>
        <authorList>
            <person name="Zhang G.Q."/>
            <person name="Xu Q."/>
            <person name="Bian C."/>
            <person name="Tsai W.C."/>
            <person name="Yeh C.M."/>
            <person name="Liu K.W."/>
            <person name="Yoshida K."/>
            <person name="Zhang L.S."/>
            <person name="Chang S.B."/>
            <person name="Chen F."/>
            <person name="Shi Y."/>
            <person name="Su Y.Y."/>
            <person name="Zhang Y.Q."/>
            <person name="Chen L.J."/>
            <person name="Yin Y."/>
            <person name="Lin M."/>
            <person name="Huang H."/>
            <person name="Deng H."/>
            <person name="Wang Z.W."/>
            <person name="Zhu S.L."/>
            <person name="Zhao X."/>
            <person name="Deng C."/>
            <person name="Niu S.C."/>
            <person name="Huang J."/>
            <person name="Wang M."/>
            <person name="Liu G.H."/>
            <person name="Yang H.J."/>
            <person name="Xiao X.J."/>
            <person name="Hsiao Y.Y."/>
            <person name="Wu W.L."/>
            <person name="Chen Y.Y."/>
            <person name="Mitsuda N."/>
            <person name="Ohme-Takagi M."/>
            <person name="Luo Y.B."/>
            <person name="Van de Peer Y."/>
            <person name="Liu Z.J."/>
        </authorList>
    </citation>
    <scope>NUCLEOTIDE SEQUENCE [LARGE SCALE GENOMIC DNA]</scope>
    <source>
        <tissue evidence="8">The whole plant</tissue>
    </source>
</reference>
<sequence length="189" mass="20326">MAFLPASTVTAGRPPSTFHSINDPYYVRILDTTLRDGEQAPGAAMTAEQKIVIARNLVLLGVDVIDAGFPVSSPEDFNAVKSIADEVGNVQHGGRLGGHVPIIVVVARTSKRDIDAAWAAVSGALRPRIATFIATSEIHMRHKLKKNADEVVAIAREMVAYARSVGFQDISFAAEDSLRRVAKIQVLII</sequence>
<evidence type="ECO:0000256" key="6">
    <source>
        <dbReference type="RuleBase" id="RU003523"/>
    </source>
</evidence>
<dbReference type="Proteomes" id="UP000233837">
    <property type="component" value="Unassembled WGS sequence"/>
</dbReference>
<organism evidence="8 9">
    <name type="scientific">Dendrobium catenatum</name>
    <dbReference type="NCBI Taxonomy" id="906689"/>
    <lineage>
        <taxon>Eukaryota</taxon>
        <taxon>Viridiplantae</taxon>
        <taxon>Streptophyta</taxon>
        <taxon>Embryophyta</taxon>
        <taxon>Tracheophyta</taxon>
        <taxon>Spermatophyta</taxon>
        <taxon>Magnoliopsida</taxon>
        <taxon>Liliopsida</taxon>
        <taxon>Asparagales</taxon>
        <taxon>Orchidaceae</taxon>
        <taxon>Epidendroideae</taxon>
        <taxon>Malaxideae</taxon>
        <taxon>Dendrobiinae</taxon>
        <taxon>Dendrobium</taxon>
    </lineage>
</organism>
<dbReference type="AlphaFoldDB" id="A0A2I0WRC7"/>
<evidence type="ECO:0000313" key="8">
    <source>
        <dbReference type="EMBL" id="PKU78215.1"/>
    </source>
</evidence>
<dbReference type="PROSITE" id="PS00815">
    <property type="entry name" value="AIPM_HOMOCIT_SYNTH_1"/>
    <property type="match status" value="1"/>
</dbReference>
<dbReference type="GO" id="GO:0009507">
    <property type="term" value="C:chloroplast"/>
    <property type="evidence" value="ECO:0007669"/>
    <property type="project" value="TreeGrafter"/>
</dbReference>
<evidence type="ECO:0000256" key="1">
    <source>
        <dbReference type="ARBA" id="ARBA00004689"/>
    </source>
</evidence>
<dbReference type="InterPro" id="IPR002034">
    <property type="entry name" value="AIPM/Hcit_synth_CS"/>
</dbReference>
<keyword evidence="4 6" id="KW-0808">Transferase</keyword>
<reference evidence="8 9" key="2">
    <citation type="journal article" date="2017" name="Nature">
        <title>The Apostasia genome and the evolution of orchids.</title>
        <authorList>
            <person name="Zhang G.Q."/>
            <person name="Liu K.W."/>
            <person name="Li Z."/>
            <person name="Lohaus R."/>
            <person name="Hsiao Y.Y."/>
            <person name="Niu S.C."/>
            <person name="Wang J.Y."/>
            <person name="Lin Y.C."/>
            <person name="Xu Q."/>
            <person name="Chen L.J."/>
            <person name="Yoshida K."/>
            <person name="Fujiwara S."/>
            <person name="Wang Z.W."/>
            <person name="Zhang Y.Q."/>
            <person name="Mitsuda N."/>
            <person name="Wang M."/>
            <person name="Liu G.H."/>
            <person name="Pecoraro L."/>
            <person name="Huang H.X."/>
            <person name="Xiao X.J."/>
            <person name="Lin M."/>
            <person name="Wu X.Y."/>
            <person name="Wu W.L."/>
            <person name="Chen Y.Y."/>
            <person name="Chang S.B."/>
            <person name="Sakamoto S."/>
            <person name="Ohme-Takagi M."/>
            <person name="Yagi M."/>
            <person name="Zeng S.J."/>
            <person name="Shen C.Y."/>
            <person name="Yeh C.M."/>
            <person name="Luo Y.B."/>
            <person name="Tsai W.C."/>
            <person name="Van de Peer Y."/>
            <person name="Liu Z.J."/>
        </authorList>
    </citation>
    <scope>NUCLEOTIDE SEQUENCE [LARGE SCALE GENOMIC DNA]</scope>
    <source>
        <tissue evidence="8">The whole plant</tissue>
    </source>
</reference>
<keyword evidence="5" id="KW-0100">Branched-chain amino acid biosynthesis</keyword>
<comment type="similarity">
    <text evidence="6">Belongs to the alpha-IPM synthase/homocitrate synthase family.</text>
</comment>
<accession>A0A2I0WRC7</accession>
<evidence type="ECO:0000256" key="2">
    <source>
        <dbReference type="ARBA" id="ARBA00012973"/>
    </source>
</evidence>
<name>A0A2I0WRC7_9ASPA</name>
<evidence type="ECO:0000259" key="7">
    <source>
        <dbReference type="PROSITE" id="PS50991"/>
    </source>
</evidence>
<dbReference type="PANTHER" id="PTHR10277">
    <property type="entry name" value="HOMOCITRATE SYNTHASE-RELATED"/>
    <property type="match status" value="1"/>
</dbReference>
<dbReference type="InterPro" id="IPR050073">
    <property type="entry name" value="2-IPM_HCS-like"/>
</dbReference>
<dbReference type="STRING" id="906689.A0A2I0WRC7"/>
<evidence type="ECO:0000256" key="5">
    <source>
        <dbReference type="ARBA" id="ARBA00023304"/>
    </source>
</evidence>
<gene>
    <name evidence="8" type="primary">IPMS2</name>
    <name evidence="8" type="ORF">MA16_Dca012335</name>
</gene>
<dbReference type="Gene3D" id="3.20.20.70">
    <property type="entry name" value="Aldolase class I"/>
    <property type="match status" value="1"/>
</dbReference>
<evidence type="ECO:0000313" key="9">
    <source>
        <dbReference type="Proteomes" id="UP000233837"/>
    </source>
</evidence>
<dbReference type="SUPFAM" id="SSF51569">
    <property type="entry name" value="Aldolase"/>
    <property type="match status" value="1"/>
</dbReference>
<dbReference type="PANTHER" id="PTHR10277:SF9">
    <property type="entry name" value="2-ISOPROPYLMALATE SYNTHASE 1, CHLOROPLASTIC-RELATED"/>
    <property type="match status" value="1"/>
</dbReference>
<proteinExistence type="inferred from homology"/>
<dbReference type="InterPro" id="IPR000891">
    <property type="entry name" value="PYR_CT"/>
</dbReference>